<dbReference type="SMART" id="SM00184">
    <property type="entry name" value="RING"/>
    <property type="match status" value="1"/>
</dbReference>
<comment type="caution">
    <text evidence="7">The sequence shown here is derived from an EMBL/GenBank/DDBJ whole genome shotgun (WGS) entry which is preliminary data.</text>
</comment>
<keyword evidence="8" id="KW-1185">Reference proteome</keyword>
<keyword evidence="3" id="KW-0862">Zinc</keyword>
<proteinExistence type="predicted"/>
<evidence type="ECO:0000313" key="8">
    <source>
        <dbReference type="Proteomes" id="UP001190700"/>
    </source>
</evidence>
<feature type="compositionally biased region" description="Low complexity" evidence="5">
    <location>
        <begin position="319"/>
        <end position="353"/>
    </location>
</feature>
<dbReference type="PANTHER" id="PTHR12109">
    <property type="entry name" value="RING FINGER PROTEIN 141-RELATED"/>
    <property type="match status" value="1"/>
</dbReference>
<dbReference type="PROSITE" id="PS50089">
    <property type="entry name" value="ZF_RING_2"/>
    <property type="match status" value="1"/>
</dbReference>
<dbReference type="Gene3D" id="3.30.40.10">
    <property type="entry name" value="Zinc/RING finger domain, C3HC4 (zinc finger)"/>
    <property type="match status" value="1"/>
</dbReference>
<dbReference type="Pfam" id="PF13920">
    <property type="entry name" value="zf-C3HC4_3"/>
    <property type="match status" value="1"/>
</dbReference>
<dbReference type="EMBL" id="LGRX02027467">
    <property type="protein sequence ID" value="KAK3249296.1"/>
    <property type="molecule type" value="Genomic_DNA"/>
</dbReference>
<evidence type="ECO:0000259" key="6">
    <source>
        <dbReference type="PROSITE" id="PS50089"/>
    </source>
</evidence>
<evidence type="ECO:0000256" key="3">
    <source>
        <dbReference type="ARBA" id="ARBA00022833"/>
    </source>
</evidence>
<evidence type="ECO:0000256" key="4">
    <source>
        <dbReference type="PROSITE-ProRule" id="PRU00175"/>
    </source>
</evidence>
<accession>A0AAE0C6E3</accession>
<reference evidence="7 8" key="1">
    <citation type="journal article" date="2015" name="Genome Biol. Evol.">
        <title>Comparative Genomics of a Bacterivorous Green Alga Reveals Evolutionary Causalities and Consequences of Phago-Mixotrophic Mode of Nutrition.</title>
        <authorList>
            <person name="Burns J.A."/>
            <person name="Paasch A."/>
            <person name="Narechania A."/>
            <person name="Kim E."/>
        </authorList>
    </citation>
    <scope>NUCLEOTIDE SEQUENCE [LARGE SCALE GENOMIC DNA]</scope>
    <source>
        <strain evidence="7 8">PLY_AMNH</strain>
    </source>
</reference>
<gene>
    <name evidence="7" type="ORF">CYMTET_41241</name>
</gene>
<feature type="compositionally biased region" description="Acidic residues" evidence="5">
    <location>
        <begin position="445"/>
        <end position="459"/>
    </location>
</feature>
<dbReference type="InterPro" id="IPR001841">
    <property type="entry name" value="Znf_RING"/>
</dbReference>
<keyword evidence="2 4" id="KW-0863">Zinc-finger</keyword>
<feature type="region of interest" description="Disordered" evidence="5">
    <location>
        <begin position="429"/>
        <end position="459"/>
    </location>
</feature>
<evidence type="ECO:0000256" key="5">
    <source>
        <dbReference type="SAM" id="MobiDB-lite"/>
    </source>
</evidence>
<protein>
    <recommendedName>
        <fullName evidence="6">RING-type domain-containing protein</fullName>
    </recommendedName>
</protein>
<evidence type="ECO:0000313" key="7">
    <source>
        <dbReference type="EMBL" id="KAK3249296.1"/>
    </source>
</evidence>
<feature type="region of interest" description="Disordered" evidence="5">
    <location>
        <begin position="315"/>
        <end position="374"/>
    </location>
</feature>
<dbReference type="InterPro" id="IPR013083">
    <property type="entry name" value="Znf_RING/FYVE/PHD"/>
</dbReference>
<keyword evidence="1" id="KW-0479">Metal-binding</keyword>
<dbReference type="PROSITE" id="PS00518">
    <property type="entry name" value="ZF_RING_1"/>
    <property type="match status" value="1"/>
</dbReference>
<evidence type="ECO:0000256" key="2">
    <source>
        <dbReference type="ARBA" id="ARBA00022771"/>
    </source>
</evidence>
<dbReference type="InterPro" id="IPR017907">
    <property type="entry name" value="Znf_RING_CS"/>
</dbReference>
<dbReference type="GO" id="GO:0008270">
    <property type="term" value="F:zinc ion binding"/>
    <property type="evidence" value="ECO:0007669"/>
    <property type="project" value="UniProtKB-KW"/>
</dbReference>
<feature type="domain" description="RING-type" evidence="6">
    <location>
        <begin position="165"/>
        <end position="203"/>
    </location>
</feature>
<dbReference type="Gene3D" id="2.60.200.20">
    <property type="match status" value="1"/>
</dbReference>
<sequence length="459" mass="51833">MAFNIASTAYLRQLPLSEDSVHPEIRMPDILLYDFFNSGKKIVRIGRCPTNEVHLHSERIPLILELHHSYIELQVLADGDYVYSLIDNSQKSLNGCYVGSKMIAKGGREVIQHGAVLSFGEPLNVRRDDRVQRNPFRFEFRIGFLIPPLPTPTRSMEQLLRDMMCVVCHEIMVDAHILPCGHSYCGSCIWTWSETRLTCPQCRFPFRKPIENNMLEDLMELMMARTLHPGDVEERQQRKEECVQVRTRLKRKRTEMESEARRNLTLRSGSGGLPPALFEGVMTGVYTVAVTGGRSGASQRFADVLRTVGLIGTRATASQPAEQQPAEQQPAEQQPAEQQPAEQQPAEQQPAEQQHAEQRGSVTSGGWLDRDSGTARVDPAMDYLRELGIAIPQEMYGEQFLEMIRNRRQRAVDSNPSSVRIPREHLQPVTTVNSETETEAIISESESDAETELTFDGSE</sequence>
<evidence type="ECO:0000256" key="1">
    <source>
        <dbReference type="ARBA" id="ARBA00022723"/>
    </source>
</evidence>
<dbReference type="SUPFAM" id="SSF49879">
    <property type="entry name" value="SMAD/FHA domain"/>
    <property type="match status" value="1"/>
</dbReference>
<organism evidence="7 8">
    <name type="scientific">Cymbomonas tetramitiformis</name>
    <dbReference type="NCBI Taxonomy" id="36881"/>
    <lineage>
        <taxon>Eukaryota</taxon>
        <taxon>Viridiplantae</taxon>
        <taxon>Chlorophyta</taxon>
        <taxon>Pyramimonadophyceae</taxon>
        <taxon>Pyramimonadales</taxon>
        <taxon>Pyramimonadaceae</taxon>
        <taxon>Cymbomonas</taxon>
    </lineage>
</organism>
<dbReference type="AlphaFoldDB" id="A0AAE0C6E3"/>
<dbReference type="InterPro" id="IPR008984">
    <property type="entry name" value="SMAD_FHA_dom_sf"/>
</dbReference>
<dbReference type="Proteomes" id="UP001190700">
    <property type="component" value="Unassembled WGS sequence"/>
</dbReference>
<dbReference type="InterPro" id="IPR047126">
    <property type="entry name" value="RNF141-like"/>
</dbReference>
<dbReference type="SUPFAM" id="SSF57850">
    <property type="entry name" value="RING/U-box"/>
    <property type="match status" value="1"/>
</dbReference>
<name>A0AAE0C6E3_9CHLO</name>
<feature type="region of interest" description="Disordered" evidence="5">
    <location>
        <begin position="252"/>
        <end position="274"/>
    </location>
</feature>